<dbReference type="RefSeq" id="WP_058699126.1">
    <property type="nucleotide sequence ID" value="NZ_CP013690.1"/>
</dbReference>
<organism evidence="1 2">
    <name type="scientific">Myroides odoratimimus</name>
    <dbReference type="NCBI Taxonomy" id="76832"/>
    <lineage>
        <taxon>Bacteria</taxon>
        <taxon>Pseudomonadati</taxon>
        <taxon>Bacteroidota</taxon>
        <taxon>Flavobacteriia</taxon>
        <taxon>Flavobacteriales</taxon>
        <taxon>Flavobacteriaceae</taxon>
        <taxon>Myroides</taxon>
    </lineage>
</organism>
<sequence length="450" mass="50508">MSEFNTIKIVQVPEASGSSVGAVVKVKGSHSSTTVKIDNKGNTSGYIKWGANDNYPQDVIKKVKKNGAAGSGLRLLQRAHYGNGLSIYKTSRDEATKKRKVDYYDFDEFPTINSFMRNNRISIFTQGIIKDLEWFGIAFPEFVISNDFTEIVSVERKQASWCRYAMPDGDGNVRKLYISSLFGTKTNIDVDKNEYVSYTTLLSPYMTSDEVLKYCKDNKIHKFVIPIFFPLLDESYYPIPEWHAIITSGWLEVANSVPKFKLGIFNNQVSIKYQIEIDEEHFKKLYEADWIKFPIDKKLQIRDDLIKALTDNLGGTDNGGKSINSIMYTDSRGQQISTIRITAIDDKLKDGSYLPEAEAANSEVLFALGTDPSLIGAGIPGGKMGSGSGSDKRIAFNLLQSFMKSNRDVTIEIFNFISTYNKWEPGLKFGFENVVLETLDKNPTGQTKAI</sequence>
<dbReference type="KEGG" id="mod:AS202_03455"/>
<evidence type="ECO:0000313" key="2">
    <source>
        <dbReference type="Proteomes" id="UP000069030"/>
    </source>
</evidence>
<proteinExistence type="predicted"/>
<dbReference type="Proteomes" id="UP000069030">
    <property type="component" value="Chromosome"/>
</dbReference>
<protein>
    <submittedName>
        <fullName evidence="1">Uncharacterized protein</fullName>
    </submittedName>
</protein>
<reference evidence="1 2" key="1">
    <citation type="journal article" date="2016" name="J. Zhejiang Univ. Sci. B">
        <title>Antibiotic resistance mechanisms of Myroides sp.</title>
        <authorList>
            <person name="Hu S."/>
            <person name="Yuan S."/>
            <person name="Qu H."/>
            <person name="Jiang T."/>
            <person name="Zhou Y."/>
            <person name="Wang M."/>
            <person name="Ming D."/>
        </authorList>
    </citation>
    <scope>NUCLEOTIDE SEQUENCE [LARGE SCALE GENOMIC DNA]</scope>
    <source>
        <strain evidence="1 2">PR63039</strain>
    </source>
</reference>
<evidence type="ECO:0000313" key="1">
    <source>
        <dbReference type="EMBL" id="ALU25270.1"/>
    </source>
</evidence>
<accession>A0AAI8C3M1</accession>
<gene>
    <name evidence="1" type="ORF">AS202_03455</name>
</gene>
<name>A0AAI8C3M1_9FLAO</name>
<dbReference type="AlphaFoldDB" id="A0AAI8C3M1"/>
<dbReference type="EMBL" id="CP013690">
    <property type="protein sequence ID" value="ALU25270.1"/>
    <property type="molecule type" value="Genomic_DNA"/>
</dbReference>